<evidence type="ECO:0000256" key="13">
    <source>
        <dbReference type="SAM" id="Phobius"/>
    </source>
</evidence>
<dbReference type="OrthoDB" id="75720at2759"/>
<dbReference type="Gene3D" id="1.20.1280.290">
    <property type="match status" value="1"/>
</dbReference>
<gene>
    <name evidence="14" type="ORF">EMPS_10143</name>
</gene>
<feature type="region of interest" description="Disordered" evidence="12">
    <location>
        <begin position="76"/>
        <end position="118"/>
    </location>
</feature>
<evidence type="ECO:0000256" key="8">
    <source>
        <dbReference type="ARBA" id="ARBA00023136"/>
    </source>
</evidence>
<evidence type="ECO:0000256" key="10">
    <source>
        <dbReference type="ARBA" id="ARBA00048473"/>
    </source>
</evidence>
<evidence type="ECO:0000256" key="5">
    <source>
        <dbReference type="ARBA" id="ARBA00022737"/>
    </source>
</evidence>
<evidence type="ECO:0000313" key="14">
    <source>
        <dbReference type="EMBL" id="GJJ77784.1"/>
    </source>
</evidence>
<keyword evidence="9" id="KW-0458">Lysosome</keyword>
<evidence type="ECO:0000256" key="9">
    <source>
        <dbReference type="ARBA" id="ARBA00023228"/>
    </source>
</evidence>
<dbReference type="EMBL" id="BQFW01000014">
    <property type="protein sequence ID" value="GJJ77784.1"/>
    <property type="molecule type" value="Genomic_DNA"/>
</dbReference>
<comment type="subcellular location">
    <subcellularLocation>
        <location evidence="1">Lysosome membrane</location>
        <topology evidence="1">Multi-pass membrane protein</topology>
    </subcellularLocation>
</comment>
<evidence type="ECO:0000256" key="4">
    <source>
        <dbReference type="ARBA" id="ARBA00022692"/>
    </source>
</evidence>
<feature type="transmembrane region" description="Helical" evidence="13">
    <location>
        <begin position="648"/>
        <end position="667"/>
    </location>
</feature>
<protein>
    <submittedName>
        <fullName evidence="14">Cystinosin</fullName>
    </submittedName>
</protein>
<feature type="region of interest" description="Disordered" evidence="12">
    <location>
        <begin position="711"/>
        <end position="742"/>
    </location>
</feature>
<feature type="transmembrane region" description="Helical" evidence="13">
    <location>
        <begin position="604"/>
        <end position="628"/>
    </location>
</feature>
<keyword evidence="4 13" id="KW-0812">Transmembrane</keyword>
<feature type="coiled-coil region" evidence="11">
    <location>
        <begin position="130"/>
        <end position="224"/>
    </location>
</feature>
<keyword evidence="11" id="KW-0175">Coiled coil</keyword>
<dbReference type="InterPro" id="IPR005282">
    <property type="entry name" value="LC_transporter"/>
</dbReference>
<feature type="transmembrane region" description="Helical" evidence="13">
    <location>
        <begin position="471"/>
        <end position="491"/>
    </location>
</feature>
<evidence type="ECO:0000256" key="11">
    <source>
        <dbReference type="SAM" id="Coils"/>
    </source>
</evidence>
<dbReference type="SMART" id="SM00679">
    <property type="entry name" value="CTNS"/>
    <property type="match status" value="2"/>
</dbReference>
<organism evidence="14 15">
    <name type="scientific">Entomortierella parvispora</name>
    <dbReference type="NCBI Taxonomy" id="205924"/>
    <lineage>
        <taxon>Eukaryota</taxon>
        <taxon>Fungi</taxon>
        <taxon>Fungi incertae sedis</taxon>
        <taxon>Mucoromycota</taxon>
        <taxon>Mortierellomycotina</taxon>
        <taxon>Mortierellomycetes</taxon>
        <taxon>Mortierellales</taxon>
        <taxon>Mortierellaceae</taxon>
        <taxon>Entomortierella</taxon>
    </lineage>
</organism>
<evidence type="ECO:0000256" key="3">
    <source>
        <dbReference type="ARBA" id="ARBA00022448"/>
    </source>
</evidence>
<keyword evidence="3" id="KW-0813">Transport</keyword>
<keyword evidence="8 13" id="KW-0472">Membrane</keyword>
<feature type="region of interest" description="Disordered" evidence="12">
    <location>
        <begin position="1"/>
        <end position="62"/>
    </location>
</feature>
<reference evidence="14" key="1">
    <citation type="submission" date="2021-11" db="EMBL/GenBank/DDBJ databases">
        <authorList>
            <person name="Herlambang A."/>
            <person name="Guo Y."/>
            <person name="Takashima Y."/>
            <person name="Nishizawa T."/>
        </authorList>
    </citation>
    <scope>NUCLEOTIDE SEQUENCE</scope>
    <source>
        <strain evidence="14">E1425</strain>
    </source>
</reference>
<feature type="region of interest" description="Disordered" evidence="12">
    <location>
        <begin position="320"/>
        <end position="379"/>
    </location>
</feature>
<feature type="transmembrane region" description="Helical" evidence="13">
    <location>
        <begin position="438"/>
        <end position="459"/>
    </location>
</feature>
<keyword evidence="15" id="KW-1185">Reference proteome</keyword>
<evidence type="ECO:0000256" key="2">
    <source>
        <dbReference type="ARBA" id="ARBA00006855"/>
    </source>
</evidence>
<feature type="transmembrane region" description="Helical" evidence="13">
    <location>
        <begin position="575"/>
        <end position="592"/>
    </location>
</feature>
<feature type="compositionally biased region" description="Low complexity" evidence="12">
    <location>
        <begin position="40"/>
        <end position="50"/>
    </location>
</feature>
<dbReference type="GO" id="GO:0015293">
    <property type="term" value="F:symporter activity"/>
    <property type="evidence" value="ECO:0007669"/>
    <property type="project" value="UniProtKB-KW"/>
</dbReference>
<dbReference type="PANTHER" id="PTHR13131:SF5">
    <property type="entry name" value="CYSTINOSIN"/>
    <property type="match status" value="1"/>
</dbReference>
<feature type="region of interest" description="Disordered" evidence="12">
    <location>
        <begin position="241"/>
        <end position="269"/>
    </location>
</feature>
<accession>A0A9P3M0Y3</accession>
<feature type="compositionally biased region" description="Polar residues" evidence="12">
    <location>
        <begin position="1"/>
        <end position="12"/>
    </location>
</feature>
<feature type="compositionally biased region" description="Low complexity" evidence="12">
    <location>
        <begin position="332"/>
        <end position="351"/>
    </location>
</feature>
<dbReference type="Pfam" id="PF04193">
    <property type="entry name" value="PQ-loop"/>
    <property type="match status" value="2"/>
</dbReference>
<dbReference type="InterPro" id="IPR006603">
    <property type="entry name" value="PQ-loop_rpt"/>
</dbReference>
<dbReference type="PANTHER" id="PTHR13131">
    <property type="entry name" value="CYSTINOSIN"/>
    <property type="match status" value="1"/>
</dbReference>
<feature type="compositionally biased region" description="Low complexity" evidence="12">
    <location>
        <begin position="241"/>
        <end position="253"/>
    </location>
</feature>
<sequence length="742" mass="81724">MPSSDVSMQSISAPILVPGTQQAPTTPPHPSDRPQHHKSTASSASTTGSTEDPIAFSDKNLPPMTALTRTATRPLNGSASLSAAPHSPKSSSNHHYNNHKDTSGSSGLGRFPSLGNKKLSKDNATFRAKIVELERYLTGLKEELILANRQIHGQRLEIKNLIENHEKNMEDLKQVVQTCEFEMGVKVLECQDWKTRLGEKEKEVEEKAKRIEELVQEIQASRAVSTELVVQAAVVSVGAGKGNVVSAGDNNNNNKEDESRPRRAHSPVNRVVDFMRQSEDDDRKETRVQALEEANAQKEAQILELMQKIDRLGSEVSSLERERAQWQRNNMPAGSASPSATSARATTSRGTVPSSLSDSSIRTGSSLVPPSPSQQQQQQGVVLNSVGYDLSAEHQKLLVKFRALSMQHAQASDTTTTSSMDAVASATQTGLGPWISHLIGWAYFFAWSASFYPQAIYNYRRKSVQGLSLDFLALNVVGFLFYSVFNLAFFFSEQVQEEYRQRNDGQDNLVRANDVIFAVHALVLSSVTLFQSFIYKRDQDQKVAGPTKVLILISLIGAGLVSASVVAGTSQWIDLLYYLSYIKLGISFLKYCPQLYLNFTAKSTVGWSIHNILLDFTGGVLSIGQLVLDSSLSGDWSGISGDPVKFGLGFLSIAFDLIFMTQHFVLYRNREDFYAPLSMVEANNNDNNSSSPNGLASILIKGKHNKDERKSLLAANQKNRYQSISQSEHSRPASMKDLELGQ</sequence>
<evidence type="ECO:0000313" key="15">
    <source>
        <dbReference type="Proteomes" id="UP000827284"/>
    </source>
</evidence>
<evidence type="ECO:0000256" key="12">
    <source>
        <dbReference type="SAM" id="MobiDB-lite"/>
    </source>
</evidence>
<name>A0A9P3M0Y3_9FUNG</name>
<dbReference type="NCBIfam" id="TIGR00951">
    <property type="entry name" value="2A43"/>
    <property type="match status" value="1"/>
</dbReference>
<dbReference type="AlphaFoldDB" id="A0A9P3M0Y3"/>
<comment type="similarity">
    <text evidence="2">Belongs to the cystinosin family.</text>
</comment>
<keyword evidence="6" id="KW-0769">Symport</keyword>
<comment type="caution">
    <text evidence="14">The sequence shown here is derived from an EMBL/GenBank/DDBJ whole genome shotgun (WGS) entry which is preliminary data.</text>
</comment>
<proteinExistence type="inferred from homology"/>
<comment type="catalytic activity">
    <reaction evidence="10">
        <text>L-cystine(out) + H(+)(out) = L-cystine(in) + H(+)(in)</text>
        <dbReference type="Rhea" id="RHEA:66172"/>
        <dbReference type="ChEBI" id="CHEBI:15378"/>
        <dbReference type="ChEBI" id="CHEBI:35491"/>
    </reaction>
    <physiologicalReaction direction="left-to-right" evidence="10">
        <dbReference type="Rhea" id="RHEA:66173"/>
    </physiologicalReaction>
</comment>
<feature type="transmembrane region" description="Helical" evidence="13">
    <location>
        <begin position="515"/>
        <end position="535"/>
    </location>
</feature>
<feature type="compositionally biased region" description="Basic and acidic residues" evidence="12">
    <location>
        <begin position="728"/>
        <end position="742"/>
    </location>
</feature>
<feature type="transmembrane region" description="Helical" evidence="13">
    <location>
        <begin position="547"/>
        <end position="569"/>
    </location>
</feature>
<dbReference type="FunFam" id="1.20.1280.290:FF:000016">
    <property type="entry name" value="Cystinosin homolog"/>
    <property type="match status" value="1"/>
</dbReference>
<evidence type="ECO:0000256" key="6">
    <source>
        <dbReference type="ARBA" id="ARBA00022847"/>
    </source>
</evidence>
<feature type="compositionally biased region" description="Polar residues" evidence="12">
    <location>
        <begin position="714"/>
        <end position="727"/>
    </location>
</feature>
<dbReference type="GO" id="GO:0015184">
    <property type="term" value="F:L-cystine transmembrane transporter activity"/>
    <property type="evidence" value="ECO:0007669"/>
    <property type="project" value="TreeGrafter"/>
</dbReference>
<dbReference type="Proteomes" id="UP000827284">
    <property type="component" value="Unassembled WGS sequence"/>
</dbReference>
<dbReference type="GO" id="GO:0005774">
    <property type="term" value="C:vacuolar membrane"/>
    <property type="evidence" value="ECO:0007669"/>
    <property type="project" value="TreeGrafter"/>
</dbReference>
<feature type="compositionally biased region" description="Polar residues" evidence="12">
    <location>
        <begin position="352"/>
        <end position="363"/>
    </location>
</feature>
<evidence type="ECO:0000256" key="1">
    <source>
        <dbReference type="ARBA" id="ARBA00004155"/>
    </source>
</evidence>
<evidence type="ECO:0000256" key="7">
    <source>
        <dbReference type="ARBA" id="ARBA00022989"/>
    </source>
</evidence>
<reference evidence="14" key="2">
    <citation type="journal article" date="2022" name="Microbiol. Resour. Announc.">
        <title>Whole-Genome Sequence of Entomortierella parvispora E1425, a Mucoromycotan Fungus Associated with Burkholderiaceae-Related Endosymbiotic Bacteria.</title>
        <authorList>
            <person name="Herlambang A."/>
            <person name="Guo Y."/>
            <person name="Takashima Y."/>
            <person name="Narisawa K."/>
            <person name="Ohta H."/>
            <person name="Nishizawa T."/>
        </authorList>
    </citation>
    <scope>NUCLEOTIDE SEQUENCE</scope>
    <source>
        <strain evidence="14">E1425</strain>
    </source>
</reference>
<feature type="compositionally biased region" description="Low complexity" evidence="12">
    <location>
        <begin position="364"/>
        <end position="379"/>
    </location>
</feature>
<keyword evidence="7 13" id="KW-1133">Transmembrane helix</keyword>
<keyword evidence="5" id="KW-0677">Repeat</keyword>